<dbReference type="AlphaFoldDB" id="A0A1M5THI4"/>
<proteinExistence type="predicted"/>
<evidence type="ECO:0000256" key="1">
    <source>
        <dbReference type="SAM" id="Phobius"/>
    </source>
</evidence>
<sequence length="131" mass="14224">MSRCCGCNFMPAYAVNSCGSKKKDKHAQEPMYLIPCNSQCGGNTKGTGFCGLNNGFTWLIILILVILQFGRKDECCSNEYEDLCNCQPTSCKKNCNKGFGFQNGLLFIIVLFFLCGGGNFFGGNNNGCGCC</sequence>
<name>A0A1M5THI4_9CLOT</name>
<accession>A0A1M5THI4</accession>
<evidence type="ECO:0000313" key="2">
    <source>
        <dbReference type="EMBL" id="SHH50174.1"/>
    </source>
</evidence>
<dbReference type="EMBL" id="FQXP01000003">
    <property type="protein sequence ID" value="SHH50174.1"/>
    <property type="molecule type" value="Genomic_DNA"/>
</dbReference>
<dbReference type="STRING" id="1121306.SAMN02745196_00585"/>
<feature type="transmembrane region" description="Helical" evidence="1">
    <location>
        <begin position="103"/>
        <end position="122"/>
    </location>
</feature>
<dbReference type="Proteomes" id="UP000184526">
    <property type="component" value="Unassembled WGS sequence"/>
</dbReference>
<keyword evidence="1" id="KW-1133">Transmembrane helix</keyword>
<evidence type="ECO:0000313" key="3">
    <source>
        <dbReference type="Proteomes" id="UP000184526"/>
    </source>
</evidence>
<protein>
    <submittedName>
        <fullName evidence="2">Uncharacterized protein</fullName>
    </submittedName>
</protein>
<reference evidence="2 3" key="1">
    <citation type="submission" date="2016-11" db="EMBL/GenBank/DDBJ databases">
        <authorList>
            <person name="Jaros S."/>
            <person name="Januszkiewicz K."/>
            <person name="Wedrychowicz H."/>
        </authorList>
    </citation>
    <scope>NUCLEOTIDE SEQUENCE [LARGE SCALE GENOMIC DNA]</scope>
    <source>
        <strain evidence="2 3">DSM 3089</strain>
    </source>
</reference>
<keyword evidence="1" id="KW-0812">Transmembrane</keyword>
<organism evidence="2 3">
    <name type="scientific">Clostridium collagenovorans DSM 3089</name>
    <dbReference type="NCBI Taxonomy" id="1121306"/>
    <lineage>
        <taxon>Bacteria</taxon>
        <taxon>Bacillati</taxon>
        <taxon>Bacillota</taxon>
        <taxon>Clostridia</taxon>
        <taxon>Eubacteriales</taxon>
        <taxon>Clostridiaceae</taxon>
        <taxon>Clostridium</taxon>
    </lineage>
</organism>
<keyword evidence="3" id="KW-1185">Reference proteome</keyword>
<gene>
    <name evidence="2" type="ORF">SAMN02745196_00585</name>
</gene>
<keyword evidence="1" id="KW-0472">Membrane</keyword>